<evidence type="ECO:0000256" key="1">
    <source>
        <dbReference type="SAM" id="SignalP"/>
    </source>
</evidence>
<dbReference type="EMBL" id="JPQZ01000002">
    <property type="protein sequence ID" value="KKO76502.1"/>
    <property type="molecule type" value="Genomic_DNA"/>
</dbReference>
<name>A0A0F9YVU0_9MICR</name>
<feature type="chain" id="PRO_5002530391" evidence="1">
    <location>
        <begin position="20"/>
        <end position="248"/>
    </location>
</feature>
<keyword evidence="1" id="KW-0732">Signal</keyword>
<proteinExistence type="predicted"/>
<evidence type="ECO:0000313" key="3">
    <source>
        <dbReference type="Proteomes" id="UP000034350"/>
    </source>
</evidence>
<feature type="signal peptide" evidence="1">
    <location>
        <begin position="1"/>
        <end position="19"/>
    </location>
</feature>
<comment type="caution">
    <text evidence="2">The sequence shown here is derived from an EMBL/GenBank/DDBJ whole genome shotgun (WGS) entry which is preliminary data.</text>
</comment>
<dbReference type="AlphaFoldDB" id="A0A0F9YVU0"/>
<reference evidence="2 3" key="1">
    <citation type="journal article" date="2015" name="Environ. Microbiol.">
        <title>Genome analyses suggest the presence of polyploidy and recent human-driven expansions in eight global populations of the honeybee pathogen Nosema ceranae.</title>
        <authorList>
            <person name="Pelin A."/>
            <person name="Selman M."/>
            <person name="Aris-Brosou S."/>
            <person name="Farinelli L."/>
            <person name="Corradi N."/>
        </authorList>
    </citation>
    <scope>NUCLEOTIDE SEQUENCE [LARGE SCALE GENOMIC DNA]</scope>
    <source>
        <strain evidence="2 3">PA08 1199</strain>
    </source>
</reference>
<protein>
    <submittedName>
        <fullName evidence="2">Uncharacterized protein</fullName>
    </submittedName>
</protein>
<sequence>MKSLHSILSFALFLKGFLIYNETYDQLNENNKYVNNYRTNSSLCFLTDQLYSDFIWKHIPLNMKISATNLTSIFLLCIDFISEANLYAINAILNSKSNKKNKLNVKEICKAEKKMNLCGLNRTIRKKNFFEGKQKNFYDVKNKGKRKEIVFSKIDIFKKVDEIHFYVFTNDFINNLDPIKIQQFMNYVANFNFLKKINKRCINLFCQNQLIKMSIAEYFILGIWSFLKEVDETTLGSGFQITTNHDCY</sequence>
<keyword evidence="3" id="KW-1185">Reference proteome</keyword>
<gene>
    <name evidence="2" type="ORF">AAJ76_200017287</name>
</gene>
<dbReference type="VEuPathDB" id="MicrosporidiaDB:AAJ76_200017287"/>
<dbReference type="RefSeq" id="XP_024332244.1">
    <property type="nucleotide sequence ID" value="XM_024474467.1"/>
</dbReference>
<dbReference type="GeneID" id="36319389"/>
<organism evidence="2 3">
    <name type="scientific">Vairimorpha ceranae</name>
    <dbReference type="NCBI Taxonomy" id="40302"/>
    <lineage>
        <taxon>Eukaryota</taxon>
        <taxon>Fungi</taxon>
        <taxon>Fungi incertae sedis</taxon>
        <taxon>Microsporidia</taxon>
        <taxon>Nosematidae</taxon>
        <taxon>Vairimorpha</taxon>
    </lineage>
</organism>
<evidence type="ECO:0000313" key="2">
    <source>
        <dbReference type="EMBL" id="KKO76502.1"/>
    </source>
</evidence>
<dbReference type="VEuPathDB" id="MicrosporidiaDB:G9O61_00g005880"/>
<dbReference type="VEuPathDB" id="MicrosporidiaDB:NCER_100716"/>
<dbReference type="Proteomes" id="UP000034350">
    <property type="component" value="Unassembled WGS sequence"/>
</dbReference>
<accession>A0A0F9YVU0</accession>